<dbReference type="KEGG" id="bgp:BGL_2c25980"/>
<dbReference type="Pfam" id="PF04337">
    <property type="entry name" value="DUF480"/>
    <property type="match status" value="1"/>
</dbReference>
<reference evidence="4" key="1">
    <citation type="submission" date="2011-03" db="EMBL/GenBank/DDBJ databases">
        <authorList>
            <person name="Voget S."/>
            <person name="Streit W.R."/>
            <person name="Jaeger K.E."/>
            <person name="Daniel R."/>
        </authorList>
    </citation>
    <scope>NUCLEOTIDE SEQUENCE [LARGE SCALE GENOMIC DNA]</scope>
    <source>
        <strain evidence="4">PG1</strain>
    </source>
</reference>
<gene>
    <name evidence="3" type="ORF">BGL_2c25980</name>
</gene>
<evidence type="ECO:0000313" key="4">
    <source>
        <dbReference type="Proteomes" id="UP000031838"/>
    </source>
</evidence>
<dbReference type="PANTHER" id="PTHR38768">
    <property type="entry name" value="UPF0502 PROTEIN YCEH"/>
    <property type="match status" value="1"/>
</dbReference>
<dbReference type="EMBL" id="CP002581">
    <property type="protein sequence ID" value="AJK50652.1"/>
    <property type="molecule type" value="Genomic_DNA"/>
</dbReference>
<dbReference type="PANTHER" id="PTHR38768:SF1">
    <property type="entry name" value="UPF0502 PROTEIN YCEH"/>
    <property type="match status" value="1"/>
</dbReference>
<keyword evidence="4" id="KW-1185">Reference proteome</keyword>
<reference evidence="3 4" key="2">
    <citation type="journal article" date="2016" name="Appl. Microbiol. Biotechnol.">
        <title>Mutations improving production and secretion of extracellular lipase by Burkholderia glumae PG1.</title>
        <authorList>
            <person name="Knapp A."/>
            <person name="Voget S."/>
            <person name="Gao R."/>
            <person name="Zaburannyi N."/>
            <person name="Krysciak D."/>
            <person name="Breuer M."/>
            <person name="Hauer B."/>
            <person name="Streit W.R."/>
            <person name="Muller R."/>
            <person name="Daniel R."/>
            <person name="Jaeger K.E."/>
        </authorList>
    </citation>
    <scope>NUCLEOTIDE SEQUENCE [LARGE SCALE GENOMIC DNA]</scope>
    <source>
        <strain evidence="3 4">PG1</strain>
    </source>
</reference>
<dbReference type="SUPFAM" id="SSF46785">
    <property type="entry name" value="Winged helix' DNA-binding domain"/>
    <property type="match status" value="2"/>
</dbReference>
<protein>
    <submittedName>
        <fullName evidence="3">Uncharacterized protein</fullName>
    </submittedName>
</protein>
<organism evidence="3 4">
    <name type="scientific">Burkholderia plantarii</name>
    <dbReference type="NCBI Taxonomy" id="41899"/>
    <lineage>
        <taxon>Bacteria</taxon>
        <taxon>Pseudomonadati</taxon>
        <taxon>Pseudomonadota</taxon>
        <taxon>Betaproteobacteria</taxon>
        <taxon>Burkholderiales</taxon>
        <taxon>Burkholderiaceae</taxon>
        <taxon>Burkholderia</taxon>
    </lineage>
</organism>
<comment type="similarity">
    <text evidence="1">Belongs to the UPF0502 family.</text>
</comment>
<dbReference type="Gene3D" id="1.10.10.10">
    <property type="entry name" value="Winged helix-like DNA-binding domain superfamily/Winged helix DNA-binding domain"/>
    <property type="match status" value="2"/>
</dbReference>
<dbReference type="InterPro" id="IPR007432">
    <property type="entry name" value="DUF480"/>
</dbReference>
<sequence length="399" mass="42748">MDRSVSMSTVTREAGCAAGCEGCGGKGRDRRRRSTATTGAKLPPPLVPIGLHPSRRCRHASRWSVWLIFLRVTSRCRPRRSLFPEHASRFATAWLDLLACVAPPVTRHAQRSRATAPASRVGRARSSTHGPAAQAYIIAAAHSLLSATFDRRSPMTTPTEAPTPRPLRALTPLEARIVGVLIEKQHTVPDTYPLSLNALAAGCSQKTARSPVMNVSEAEVLSAIEDLKQVSLVFEGSSSRVPRFEHNLNRVLGIPSQAVALLTVLLLRGAQTGAELRLNSARLHGFADVSSVESFLDELAERTPPLVVKLPRAPGERESRWMHLLCGEINLAAHAPAAARGAGEAGGETLAGVTTADFEALRDDHDRLVGEVARLRALVERMAGELGIDAGEIDAGATD</sequence>
<evidence type="ECO:0000256" key="2">
    <source>
        <dbReference type="SAM" id="MobiDB-lite"/>
    </source>
</evidence>
<accession>A0A0B6RZ55</accession>
<dbReference type="AlphaFoldDB" id="A0A0B6RZ55"/>
<evidence type="ECO:0000256" key="1">
    <source>
        <dbReference type="HAMAP-Rule" id="MF_01584"/>
    </source>
</evidence>
<evidence type="ECO:0000313" key="3">
    <source>
        <dbReference type="EMBL" id="AJK50652.1"/>
    </source>
</evidence>
<name>A0A0B6RZ55_BURPL</name>
<dbReference type="HAMAP" id="MF_01584">
    <property type="entry name" value="UPF0502"/>
    <property type="match status" value="1"/>
</dbReference>
<dbReference type="InterPro" id="IPR036388">
    <property type="entry name" value="WH-like_DNA-bd_sf"/>
</dbReference>
<feature type="region of interest" description="Disordered" evidence="2">
    <location>
        <begin position="23"/>
        <end position="42"/>
    </location>
</feature>
<dbReference type="HOGENOM" id="CLU_057831_0_0_4"/>
<dbReference type="Proteomes" id="UP000031838">
    <property type="component" value="Chromosome 2"/>
</dbReference>
<dbReference type="InterPro" id="IPR036390">
    <property type="entry name" value="WH_DNA-bd_sf"/>
</dbReference>
<proteinExistence type="inferred from homology"/>